<comment type="similarity">
    <text evidence="1">Belongs to the HicA mRNA interferase family.</text>
</comment>
<keyword evidence="3" id="KW-0540">Nuclease</keyword>
<dbReference type="InterPro" id="IPR038570">
    <property type="entry name" value="HicA_sf"/>
</dbReference>
<keyword evidence="5" id="KW-0378">Hydrolase</keyword>
<evidence type="ECO:0000256" key="6">
    <source>
        <dbReference type="ARBA" id="ARBA00022884"/>
    </source>
</evidence>
<reference evidence="9" key="1">
    <citation type="submission" date="2024-06" db="EMBL/GenBank/DDBJ databases">
        <authorList>
            <person name="Chang H.C."/>
            <person name="Mun S.Y."/>
        </authorList>
    </citation>
    <scope>NUCLEOTIDE SEQUENCE [LARGE SCALE GENOMIC DNA]</scope>
    <source>
        <strain evidence="9">KT1</strain>
    </source>
</reference>
<dbReference type="EMBL" id="CP104778">
    <property type="protein sequence ID" value="WPC22260.1"/>
    <property type="molecule type" value="Genomic_DNA"/>
</dbReference>
<organism evidence="8 9">
    <name type="scientific">Pediococcus inopinatus</name>
    <dbReference type="NCBI Taxonomy" id="114090"/>
    <lineage>
        <taxon>Bacteria</taxon>
        <taxon>Bacillati</taxon>
        <taxon>Bacillota</taxon>
        <taxon>Bacilli</taxon>
        <taxon>Lactobacillales</taxon>
        <taxon>Lactobacillaceae</taxon>
        <taxon>Pediococcus</taxon>
    </lineage>
</organism>
<evidence type="ECO:0000256" key="7">
    <source>
        <dbReference type="ARBA" id="ARBA00023016"/>
    </source>
</evidence>
<dbReference type="SUPFAM" id="SSF54786">
    <property type="entry name" value="YcfA/nrd intein domain"/>
    <property type="match status" value="1"/>
</dbReference>
<evidence type="ECO:0000313" key="9">
    <source>
        <dbReference type="Proteomes" id="UP001302696"/>
    </source>
</evidence>
<keyword evidence="7" id="KW-0346">Stress response</keyword>
<accession>A0ABZ0Q822</accession>
<dbReference type="Proteomes" id="UP001302696">
    <property type="component" value="Chromosome"/>
</dbReference>
<keyword evidence="9" id="KW-1185">Reference proteome</keyword>
<dbReference type="RefSeq" id="WP_231908609.1">
    <property type="nucleotide sequence ID" value="NZ_BBIM01000036.1"/>
</dbReference>
<keyword evidence="4" id="KW-0255">Endonuclease</keyword>
<evidence type="ECO:0000256" key="4">
    <source>
        <dbReference type="ARBA" id="ARBA00022759"/>
    </source>
</evidence>
<name>A0ABZ0Q822_9LACO</name>
<evidence type="ECO:0000256" key="1">
    <source>
        <dbReference type="ARBA" id="ARBA00006620"/>
    </source>
</evidence>
<keyword evidence="2" id="KW-1277">Toxin-antitoxin system</keyword>
<proteinExistence type="inferred from homology"/>
<dbReference type="Gene3D" id="3.30.920.30">
    <property type="entry name" value="Hypothetical protein"/>
    <property type="match status" value="1"/>
</dbReference>
<sequence length="60" mass="6909">MKTREFEKILQKNGFEAIRQSGSHRTYYNSDTRKQLVVPIHAGEMPKGLLSKMMKQAGLE</sequence>
<evidence type="ECO:0000256" key="5">
    <source>
        <dbReference type="ARBA" id="ARBA00022801"/>
    </source>
</evidence>
<evidence type="ECO:0000256" key="3">
    <source>
        <dbReference type="ARBA" id="ARBA00022722"/>
    </source>
</evidence>
<dbReference type="Pfam" id="PF07927">
    <property type="entry name" value="HicA_toxin"/>
    <property type="match status" value="1"/>
</dbReference>
<protein>
    <submittedName>
        <fullName evidence="8">Type II toxin-antitoxin system HicA family toxin</fullName>
    </submittedName>
</protein>
<evidence type="ECO:0000313" key="8">
    <source>
        <dbReference type="EMBL" id="WPC22260.1"/>
    </source>
</evidence>
<keyword evidence="6" id="KW-0694">RNA-binding</keyword>
<gene>
    <name evidence="8" type="ORF">N6G96_03295</name>
</gene>
<evidence type="ECO:0000256" key="2">
    <source>
        <dbReference type="ARBA" id="ARBA00022649"/>
    </source>
</evidence>
<dbReference type="InterPro" id="IPR012933">
    <property type="entry name" value="HicA_mRNA_interferase"/>
</dbReference>